<dbReference type="InterPro" id="IPR002696">
    <property type="entry name" value="Membr_insert_effic_factor_YidD"/>
</dbReference>
<proteinExistence type="predicted"/>
<sequence length="114" mass="12757">MIDSAALKAIGVYQRYLSPYKGFCCAYRVHSGRASCSEYARRIVRRIGALALLQALPRQFARCRSAFAALRSRSEQQRAERRERRREAGRDCIENACEECGNSACDVGACDCSP</sequence>
<protein>
    <submittedName>
        <fullName evidence="1">Membrane protein insertion efficiency factor YidD</fullName>
    </submittedName>
</protein>
<organism evidence="1 2">
    <name type="scientific">Pseudaquabacterium terrae</name>
    <dbReference type="NCBI Taxonomy" id="2732868"/>
    <lineage>
        <taxon>Bacteria</taxon>
        <taxon>Pseudomonadati</taxon>
        <taxon>Pseudomonadota</taxon>
        <taxon>Betaproteobacteria</taxon>
        <taxon>Burkholderiales</taxon>
        <taxon>Sphaerotilaceae</taxon>
        <taxon>Pseudaquabacterium</taxon>
    </lineage>
</organism>
<comment type="caution">
    <text evidence="1">The sequence shown here is derived from an EMBL/GenBank/DDBJ whole genome shotgun (WGS) entry which is preliminary data.</text>
</comment>
<gene>
    <name evidence="1" type="primary">yidD</name>
    <name evidence="1" type="ORF">HLB44_17415</name>
</gene>
<name>A0ABX2EJI8_9BURK</name>
<reference evidence="1 2" key="1">
    <citation type="submission" date="2020-05" db="EMBL/GenBank/DDBJ databases">
        <title>Aquincola sp. isolate from soil.</title>
        <authorList>
            <person name="Han J."/>
            <person name="Kim D.-U."/>
        </authorList>
    </citation>
    <scope>NUCLEOTIDE SEQUENCE [LARGE SCALE GENOMIC DNA]</scope>
    <source>
        <strain evidence="1 2">S2</strain>
    </source>
</reference>
<keyword evidence="2" id="KW-1185">Reference proteome</keyword>
<evidence type="ECO:0000313" key="2">
    <source>
        <dbReference type="Proteomes" id="UP000737171"/>
    </source>
</evidence>
<evidence type="ECO:0000313" key="1">
    <source>
        <dbReference type="EMBL" id="NRF68774.1"/>
    </source>
</evidence>
<dbReference type="NCBIfam" id="TIGR00278">
    <property type="entry name" value="membrane protein insertion efficiency factor YidD"/>
    <property type="match status" value="1"/>
</dbReference>
<accession>A0ABX2EJI8</accession>
<dbReference type="EMBL" id="JABRWJ010000005">
    <property type="protein sequence ID" value="NRF68774.1"/>
    <property type="molecule type" value="Genomic_DNA"/>
</dbReference>
<dbReference type="RefSeq" id="WP_173124813.1">
    <property type="nucleotide sequence ID" value="NZ_JABRWJ010000005.1"/>
</dbReference>
<dbReference type="SMART" id="SM01234">
    <property type="entry name" value="Haemolytic"/>
    <property type="match status" value="1"/>
</dbReference>
<dbReference type="Proteomes" id="UP000737171">
    <property type="component" value="Unassembled WGS sequence"/>
</dbReference>